<feature type="compositionally biased region" description="Basic residues" evidence="1">
    <location>
        <begin position="401"/>
        <end position="410"/>
    </location>
</feature>
<sequence length="410" mass="44671">MLDEIKVPKLPPGTRLVLKVPTPDELLDFANSHFHNNKVFDTFAHAIQHIASQHPSGLPLPDPAILPFLHIDLPVPRTTDLFGNERPPSPGTQLRLLEEEEIKRDSTTFGELLPGETEEEWQQRFGFTKLTLTSFKTLEASGTRQELKNAEEGALQGAELKRQEGETQTRLQNEASTLELFDFFFGKTDDAEQQQSEVQQDNSRQPRDESTNTANLFNPTFSGLGRSASPFDFTASFDLDQALLAPQHNSSLAAAVQAAQEQALRGNMPSVPSLPLQNVPGIGSNLAAALAIATATAAGTGTDSPSGPQDGNFGAKASSLNDYYPLSPDLTAEPLPPAFPVVRYDLDEDGFQMLDGPTAATTASSPNAKDKPRESATEEVIRVLKRINDTHPDSDPEPVPRRHINTHKVD</sequence>
<dbReference type="Proteomes" id="UP001176517">
    <property type="component" value="Unassembled WGS sequence"/>
</dbReference>
<organism evidence="2 3">
    <name type="scientific">Tilletia horrida</name>
    <dbReference type="NCBI Taxonomy" id="155126"/>
    <lineage>
        <taxon>Eukaryota</taxon>
        <taxon>Fungi</taxon>
        <taxon>Dikarya</taxon>
        <taxon>Basidiomycota</taxon>
        <taxon>Ustilaginomycotina</taxon>
        <taxon>Exobasidiomycetes</taxon>
        <taxon>Tilletiales</taxon>
        <taxon>Tilletiaceae</taxon>
        <taxon>Tilletia</taxon>
    </lineage>
</organism>
<dbReference type="AlphaFoldDB" id="A0AAN6JR19"/>
<evidence type="ECO:0000313" key="3">
    <source>
        <dbReference type="Proteomes" id="UP001176517"/>
    </source>
</evidence>
<dbReference type="EMBL" id="JAPDMZ010000097">
    <property type="protein sequence ID" value="KAK0550213.1"/>
    <property type="molecule type" value="Genomic_DNA"/>
</dbReference>
<comment type="caution">
    <text evidence="2">The sequence shown here is derived from an EMBL/GenBank/DDBJ whole genome shotgun (WGS) entry which is preliminary data.</text>
</comment>
<reference evidence="2" key="1">
    <citation type="journal article" date="2023" name="PhytoFront">
        <title>Draft Genome Resources of Seven Strains of Tilletia horrida, Causal Agent of Kernel Smut of Rice.</title>
        <authorList>
            <person name="Khanal S."/>
            <person name="Antony Babu S."/>
            <person name="Zhou X.G."/>
        </authorList>
    </citation>
    <scope>NUCLEOTIDE SEQUENCE</scope>
    <source>
        <strain evidence="2">TX6</strain>
    </source>
</reference>
<feature type="compositionally biased region" description="Polar residues" evidence="1">
    <location>
        <begin position="211"/>
        <end position="221"/>
    </location>
</feature>
<feature type="region of interest" description="Disordered" evidence="1">
    <location>
        <begin position="352"/>
        <end position="410"/>
    </location>
</feature>
<feature type="compositionally biased region" description="Polar residues" evidence="1">
    <location>
        <begin position="193"/>
        <end position="203"/>
    </location>
</feature>
<name>A0AAN6JR19_9BASI</name>
<accession>A0AAN6JR19</accession>
<gene>
    <name evidence="2" type="ORF">OC846_003763</name>
</gene>
<feature type="region of interest" description="Disordered" evidence="1">
    <location>
        <begin position="191"/>
        <end position="221"/>
    </location>
</feature>
<protein>
    <submittedName>
        <fullName evidence="2">Uncharacterized protein</fullName>
    </submittedName>
</protein>
<feature type="compositionally biased region" description="Basic and acidic residues" evidence="1">
    <location>
        <begin position="368"/>
        <end position="400"/>
    </location>
</feature>
<evidence type="ECO:0000313" key="2">
    <source>
        <dbReference type="EMBL" id="KAK0550213.1"/>
    </source>
</evidence>
<keyword evidence="3" id="KW-1185">Reference proteome</keyword>
<evidence type="ECO:0000256" key="1">
    <source>
        <dbReference type="SAM" id="MobiDB-lite"/>
    </source>
</evidence>
<proteinExistence type="predicted"/>